<organism evidence="4 5">
    <name type="scientific">Rhodocollybia butyracea</name>
    <dbReference type="NCBI Taxonomy" id="206335"/>
    <lineage>
        <taxon>Eukaryota</taxon>
        <taxon>Fungi</taxon>
        <taxon>Dikarya</taxon>
        <taxon>Basidiomycota</taxon>
        <taxon>Agaricomycotina</taxon>
        <taxon>Agaricomycetes</taxon>
        <taxon>Agaricomycetidae</taxon>
        <taxon>Agaricales</taxon>
        <taxon>Marasmiineae</taxon>
        <taxon>Omphalotaceae</taxon>
        <taxon>Rhodocollybia</taxon>
    </lineage>
</organism>
<dbReference type="InterPro" id="IPR041694">
    <property type="entry name" value="ADH_N_2"/>
</dbReference>
<name>A0A9P5UH81_9AGAR</name>
<dbReference type="GO" id="GO:0016628">
    <property type="term" value="F:oxidoreductase activity, acting on the CH-CH group of donors, NAD or NADP as acceptor"/>
    <property type="evidence" value="ECO:0007669"/>
    <property type="project" value="InterPro"/>
</dbReference>
<dbReference type="Pfam" id="PF00107">
    <property type="entry name" value="ADH_zinc_N"/>
    <property type="match status" value="1"/>
</dbReference>
<dbReference type="InterPro" id="IPR036291">
    <property type="entry name" value="NAD(P)-bd_dom_sf"/>
</dbReference>
<evidence type="ECO:0000313" key="5">
    <source>
        <dbReference type="Proteomes" id="UP000772434"/>
    </source>
</evidence>
<feature type="domain" description="Oxidoreductase N-terminal" evidence="3">
    <location>
        <begin position="3"/>
        <end position="120"/>
    </location>
</feature>
<dbReference type="AlphaFoldDB" id="A0A9P5UH81"/>
<dbReference type="Gene3D" id="3.90.180.10">
    <property type="entry name" value="Medium-chain alcohol dehydrogenases, catalytic domain"/>
    <property type="match status" value="1"/>
</dbReference>
<dbReference type="SUPFAM" id="SSF50129">
    <property type="entry name" value="GroES-like"/>
    <property type="match status" value="1"/>
</dbReference>
<proteinExistence type="predicted"/>
<evidence type="ECO:0000259" key="3">
    <source>
        <dbReference type="Pfam" id="PF16884"/>
    </source>
</evidence>
<evidence type="ECO:0000256" key="1">
    <source>
        <dbReference type="ARBA" id="ARBA00023002"/>
    </source>
</evidence>
<dbReference type="Gene3D" id="3.40.50.720">
    <property type="entry name" value="NAD(P)-binding Rossmann-like Domain"/>
    <property type="match status" value="1"/>
</dbReference>
<dbReference type="InterPro" id="IPR013149">
    <property type="entry name" value="ADH-like_C"/>
</dbReference>
<dbReference type="EMBL" id="JADNRY010000001">
    <property type="protein sequence ID" value="KAF9078813.1"/>
    <property type="molecule type" value="Genomic_DNA"/>
</dbReference>
<dbReference type="PANTHER" id="PTHR43205">
    <property type="entry name" value="PROSTAGLANDIN REDUCTASE"/>
    <property type="match status" value="1"/>
</dbReference>
<keyword evidence="1" id="KW-0560">Oxidoreductase</keyword>
<dbReference type="OrthoDB" id="809632at2759"/>
<dbReference type="SUPFAM" id="SSF51735">
    <property type="entry name" value="NAD(P)-binding Rossmann-fold domains"/>
    <property type="match status" value="1"/>
</dbReference>
<gene>
    <name evidence="4" type="ORF">BDP27DRAFT_30096</name>
</gene>
<evidence type="ECO:0000313" key="4">
    <source>
        <dbReference type="EMBL" id="KAF9078813.1"/>
    </source>
</evidence>
<comment type="caution">
    <text evidence="4">The sequence shown here is derived from an EMBL/GenBank/DDBJ whole genome shotgun (WGS) entry which is preliminary data.</text>
</comment>
<accession>A0A9P5UH81</accession>
<dbReference type="InterPro" id="IPR045010">
    <property type="entry name" value="MDR_fam"/>
</dbReference>
<sequence>MVKQIVLAKTPTGLPVPELGKPDSTFELKQVEVPELKENQVLIQTLYLSNDPAQRGRISSNIDPDRHYAAPTLPGEVMVALGIGRVLKSTSASIKEGTLVQAAVGWTEQRVMDAKDVHPIPGLPGVSPSVFLGALGGTGFTAYFGLKDVCKLEEGQQIIISAAAGATGNVAVQLAKNVFKASKVIAIAGSDEKCEWLKKIGADVALNYKSPSFHSALAAAAKPSFVDCYFDNVGGDILDTCLALIKKKRARRCVWCHKYL</sequence>
<feature type="domain" description="Alcohol dehydrogenase-like C-terminal" evidence="2">
    <location>
        <begin position="167"/>
        <end position="248"/>
    </location>
</feature>
<dbReference type="Proteomes" id="UP000772434">
    <property type="component" value="Unassembled WGS sequence"/>
</dbReference>
<dbReference type="InterPro" id="IPR011032">
    <property type="entry name" value="GroES-like_sf"/>
</dbReference>
<evidence type="ECO:0000259" key="2">
    <source>
        <dbReference type="Pfam" id="PF00107"/>
    </source>
</evidence>
<protein>
    <submittedName>
        <fullName evidence="4">Uncharacterized protein</fullName>
    </submittedName>
</protein>
<dbReference type="CDD" id="cd05288">
    <property type="entry name" value="PGDH"/>
    <property type="match status" value="1"/>
</dbReference>
<dbReference type="Pfam" id="PF16884">
    <property type="entry name" value="ADH_N_2"/>
    <property type="match status" value="1"/>
</dbReference>
<dbReference type="PANTHER" id="PTHR43205:SF19">
    <property type="entry name" value="ENOYL REDUCTASE (ER) DOMAIN-CONTAINING PROTEIN"/>
    <property type="match status" value="1"/>
</dbReference>
<keyword evidence="5" id="KW-1185">Reference proteome</keyword>
<reference evidence="4" key="1">
    <citation type="submission" date="2020-11" db="EMBL/GenBank/DDBJ databases">
        <authorList>
            <consortium name="DOE Joint Genome Institute"/>
            <person name="Ahrendt S."/>
            <person name="Riley R."/>
            <person name="Andreopoulos W."/>
            <person name="Labutti K."/>
            <person name="Pangilinan J."/>
            <person name="Ruiz-Duenas F.J."/>
            <person name="Barrasa J.M."/>
            <person name="Sanchez-Garcia M."/>
            <person name="Camarero S."/>
            <person name="Miyauchi S."/>
            <person name="Serrano A."/>
            <person name="Linde D."/>
            <person name="Babiker R."/>
            <person name="Drula E."/>
            <person name="Ayuso-Fernandez I."/>
            <person name="Pacheco R."/>
            <person name="Padilla G."/>
            <person name="Ferreira P."/>
            <person name="Barriuso J."/>
            <person name="Kellner H."/>
            <person name="Castanera R."/>
            <person name="Alfaro M."/>
            <person name="Ramirez L."/>
            <person name="Pisabarro A.G."/>
            <person name="Kuo A."/>
            <person name="Tritt A."/>
            <person name="Lipzen A."/>
            <person name="He G."/>
            <person name="Yan M."/>
            <person name="Ng V."/>
            <person name="Cullen D."/>
            <person name="Martin F."/>
            <person name="Rosso M.-N."/>
            <person name="Henrissat B."/>
            <person name="Hibbett D."/>
            <person name="Martinez A.T."/>
            <person name="Grigoriev I.V."/>
        </authorList>
    </citation>
    <scope>NUCLEOTIDE SEQUENCE</scope>
    <source>
        <strain evidence="4">AH 40177</strain>
    </source>
</reference>